<proteinExistence type="predicted"/>
<reference evidence="2" key="1">
    <citation type="submission" date="2020-11" db="EMBL/GenBank/DDBJ databases">
        <authorList>
            <person name="Tran Van P."/>
        </authorList>
    </citation>
    <scope>NUCLEOTIDE SEQUENCE</scope>
</reference>
<evidence type="ECO:0000313" key="2">
    <source>
        <dbReference type="EMBL" id="CAD7259259.1"/>
    </source>
</evidence>
<name>A0A7R9ARS1_TIMSH</name>
<protein>
    <submittedName>
        <fullName evidence="2">Uncharacterized protein</fullName>
    </submittedName>
</protein>
<dbReference type="AlphaFoldDB" id="A0A7R9ARS1"/>
<accession>A0A7R9ARS1</accession>
<evidence type="ECO:0000256" key="1">
    <source>
        <dbReference type="SAM" id="MobiDB-lite"/>
    </source>
</evidence>
<dbReference type="EMBL" id="OC001159">
    <property type="protein sequence ID" value="CAD7259259.1"/>
    <property type="molecule type" value="Genomic_DNA"/>
</dbReference>
<gene>
    <name evidence="2" type="ORF">TSIB3V08_LOCUS3466</name>
</gene>
<sequence length="200" mass="23209">MFLKIRELKVGTTGNMVFFNYKSGNLLTDGKKILDRWKEYFREILNCDDPNEKFERKEDDVEKFAKRKHTSKMKDGRLSENFKRTRPTMARFAVIIKMWTSTPVKIEDEGRKLLKPFKENLESSVSDELLHHKSHLRTSLLLLRANRPVSRLTLSLHIESNTDAQSNVLIGQESAPKPPPPLKDHKCKPQVRLPASGFSY</sequence>
<organism evidence="2">
    <name type="scientific">Timema shepardi</name>
    <name type="common">Walking stick</name>
    <dbReference type="NCBI Taxonomy" id="629360"/>
    <lineage>
        <taxon>Eukaryota</taxon>
        <taxon>Metazoa</taxon>
        <taxon>Ecdysozoa</taxon>
        <taxon>Arthropoda</taxon>
        <taxon>Hexapoda</taxon>
        <taxon>Insecta</taxon>
        <taxon>Pterygota</taxon>
        <taxon>Neoptera</taxon>
        <taxon>Polyneoptera</taxon>
        <taxon>Phasmatodea</taxon>
        <taxon>Timematodea</taxon>
        <taxon>Timematoidea</taxon>
        <taxon>Timematidae</taxon>
        <taxon>Timema</taxon>
    </lineage>
</organism>
<feature type="region of interest" description="Disordered" evidence="1">
    <location>
        <begin position="171"/>
        <end position="200"/>
    </location>
</feature>